<keyword evidence="1" id="KW-0472">Membrane</keyword>
<feature type="transmembrane region" description="Helical" evidence="1">
    <location>
        <begin position="12"/>
        <end position="35"/>
    </location>
</feature>
<evidence type="ECO:0000313" key="3">
    <source>
        <dbReference type="Proteomes" id="UP001204144"/>
    </source>
</evidence>
<organism evidence="2 3">
    <name type="scientific">Lacihabitans soyangensis</name>
    <dbReference type="NCBI Taxonomy" id="869394"/>
    <lineage>
        <taxon>Bacteria</taxon>
        <taxon>Pseudomonadati</taxon>
        <taxon>Bacteroidota</taxon>
        <taxon>Cytophagia</taxon>
        <taxon>Cytophagales</taxon>
        <taxon>Leadbetterellaceae</taxon>
        <taxon>Lacihabitans</taxon>
    </lineage>
</organism>
<feature type="transmembrane region" description="Helical" evidence="1">
    <location>
        <begin position="139"/>
        <end position="161"/>
    </location>
</feature>
<dbReference type="AlphaFoldDB" id="A0AAE3H4A5"/>
<dbReference type="InterPro" id="IPR036938">
    <property type="entry name" value="PAP2/HPO_sf"/>
</dbReference>
<feature type="transmembrane region" description="Helical" evidence="1">
    <location>
        <begin position="181"/>
        <end position="201"/>
    </location>
</feature>
<feature type="transmembrane region" description="Helical" evidence="1">
    <location>
        <begin position="86"/>
        <end position="104"/>
    </location>
</feature>
<keyword evidence="1" id="KW-1133">Transmembrane helix</keyword>
<evidence type="ECO:0000313" key="2">
    <source>
        <dbReference type="EMBL" id="MCP9764508.1"/>
    </source>
</evidence>
<evidence type="ECO:0000256" key="1">
    <source>
        <dbReference type="SAM" id="Phobius"/>
    </source>
</evidence>
<gene>
    <name evidence="2" type="ORF">EGI31_16330</name>
</gene>
<dbReference type="SUPFAM" id="SSF48317">
    <property type="entry name" value="Acid phosphatase/Vanadium-dependent haloperoxidase"/>
    <property type="match status" value="1"/>
</dbReference>
<protein>
    <recommendedName>
        <fullName evidence="4">Phosphatase PAP2 family protein</fullName>
    </recommendedName>
</protein>
<comment type="caution">
    <text evidence="2">The sequence shown here is derived from an EMBL/GenBank/DDBJ whole genome shotgun (WGS) entry which is preliminary data.</text>
</comment>
<feature type="transmembrane region" description="Helical" evidence="1">
    <location>
        <begin position="47"/>
        <end position="65"/>
    </location>
</feature>
<keyword evidence="3" id="KW-1185">Reference proteome</keyword>
<sequence>MEYITSKQILKTLAKIISTVGNPLSLALFFGFYLFYLEKDNPAQRNLPLVFMLSVVIPIAVYVGYNVRKKKFADYDVSDRNKRKGVYKVLITVFLILNVIFYAFNFDIKGKLLVTTFLLHSLSSYFINQRIKISMHTSYNFLFSFLFYPINPQISIVLFLFGFLNAWSRLALSRHKTIEVVLGFITGILIGGLYLYVFKLFV</sequence>
<keyword evidence="1" id="KW-0812">Transmembrane</keyword>
<dbReference type="EMBL" id="RJUF01000174">
    <property type="protein sequence ID" value="MCP9764508.1"/>
    <property type="molecule type" value="Genomic_DNA"/>
</dbReference>
<dbReference type="Proteomes" id="UP001204144">
    <property type="component" value="Unassembled WGS sequence"/>
</dbReference>
<reference evidence="2 3" key="1">
    <citation type="submission" date="2018-11" db="EMBL/GenBank/DDBJ databases">
        <title>Novel bacteria species description.</title>
        <authorList>
            <person name="Han J.-H."/>
        </authorList>
    </citation>
    <scope>NUCLEOTIDE SEQUENCE [LARGE SCALE GENOMIC DNA]</scope>
    <source>
        <strain evidence="2 3">KCTC23259</strain>
    </source>
</reference>
<accession>A0AAE3H4A5</accession>
<proteinExistence type="predicted"/>
<evidence type="ECO:0008006" key="4">
    <source>
        <dbReference type="Google" id="ProtNLM"/>
    </source>
</evidence>
<dbReference type="Gene3D" id="1.20.144.10">
    <property type="entry name" value="Phosphatidic acid phosphatase type 2/haloperoxidase"/>
    <property type="match status" value="1"/>
</dbReference>
<name>A0AAE3H4A5_9BACT</name>